<evidence type="ECO:0000256" key="4">
    <source>
        <dbReference type="ARBA" id="ARBA00022989"/>
    </source>
</evidence>
<keyword evidence="4 7" id="KW-1133">Transmembrane helix</keyword>
<keyword evidence="10" id="KW-1185">Reference proteome</keyword>
<evidence type="ECO:0000256" key="2">
    <source>
        <dbReference type="ARBA" id="ARBA00009399"/>
    </source>
</evidence>
<keyword evidence="3 7" id="KW-0812">Transmembrane</keyword>
<evidence type="ECO:0000256" key="3">
    <source>
        <dbReference type="ARBA" id="ARBA00022692"/>
    </source>
</evidence>
<evidence type="ECO:0000256" key="5">
    <source>
        <dbReference type="ARBA" id="ARBA00023136"/>
    </source>
</evidence>
<feature type="domain" description="GtrA/DPMS transmembrane" evidence="8">
    <location>
        <begin position="34"/>
        <end position="148"/>
    </location>
</feature>
<evidence type="ECO:0000256" key="1">
    <source>
        <dbReference type="ARBA" id="ARBA00004141"/>
    </source>
</evidence>
<comment type="subcellular location">
    <subcellularLocation>
        <location evidence="1">Membrane</location>
        <topology evidence="1">Multi-pass membrane protein</topology>
    </subcellularLocation>
</comment>
<feature type="transmembrane region" description="Helical" evidence="7">
    <location>
        <begin position="32"/>
        <end position="52"/>
    </location>
</feature>
<dbReference type="InterPro" id="IPR051401">
    <property type="entry name" value="GtrA_CellWall_Glycosyl"/>
</dbReference>
<evidence type="ECO:0000256" key="7">
    <source>
        <dbReference type="SAM" id="Phobius"/>
    </source>
</evidence>
<evidence type="ECO:0000256" key="6">
    <source>
        <dbReference type="SAM" id="MobiDB-lite"/>
    </source>
</evidence>
<evidence type="ECO:0000259" key="8">
    <source>
        <dbReference type="Pfam" id="PF04138"/>
    </source>
</evidence>
<comment type="similarity">
    <text evidence="2">Belongs to the GtrA family.</text>
</comment>
<sequence length="154" mass="16673">MSTQDKTVRDGSARQSIDDRGKSRFKARALRFARYTLMGLMGTTVQYALLVALTATHAASAVIASTVGAAAGAVVNYVLNYRITFRSNAKHTHAAPRFFVVAAAGMAVNAWVMHALVERLHVYYLLAQCVATGVVLLSGFVVNSVWSFRARYSG</sequence>
<dbReference type="PANTHER" id="PTHR38459">
    <property type="entry name" value="PROPHAGE BACTOPRENOL-LINKED GLUCOSE TRANSLOCASE HOMOLOG"/>
    <property type="match status" value="1"/>
</dbReference>
<evidence type="ECO:0000313" key="9">
    <source>
        <dbReference type="EMBL" id="WQD77971.1"/>
    </source>
</evidence>
<protein>
    <submittedName>
        <fullName evidence="9">GtrA family protein</fullName>
    </submittedName>
</protein>
<proteinExistence type="inferred from homology"/>
<dbReference type="Proteomes" id="UP001325479">
    <property type="component" value="Chromosome"/>
</dbReference>
<dbReference type="EMBL" id="CP139965">
    <property type="protein sequence ID" value="WQD77971.1"/>
    <property type="molecule type" value="Genomic_DNA"/>
</dbReference>
<reference evidence="9 10" key="1">
    <citation type="submission" date="2023-12" db="EMBL/GenBank/DDBJ databases">
        <title>Genome sequencing and assembly of bacterial species from a model synthetic community.</title>
        <authorList>
            <person name="Hogle S.L."/>
        </authorList>
    </citation>
    <scope>NUCLEOTIDE SEQUENCE [LARGE SCALE GENOMIC DNA]</scope>
    <source>
        <strain evidence="9 10">HAMBI 2494</strain>
    </source>
</reference>
<name>A0ABZ0WL06_9BURK</name>
<accession>A0ABZ0WL06</accession>
<gene>
    <name evidence="9" type="ORF">U0042_28805</name>
</gene>
<keyword evidence="5 7" id="KW-0472">Membrane</keyword>
<feature type="transmembrane region" description="Helical" evidence="7">
    <location>
        <begin position="98"/>
        <end position="117"/>
    </location>
</feature>
<dbReference type="InterPro" id="IPR007267">
    <property type="entry name" value="GtrA_DPMS_TM"/>
</dbReference>
<dbReference type="RefSeq" id="WP_114811374.1">
    <property type="nucleotide sequence ID" value="NZ_CP139965.1"/>
</dbReference>
<feature type="region of interest" description="Disordered" evidence="6">
    <location>
        <begin position="1"/>
        <end position="20"/>
    </location>
</feature>
<dbReference type="Pfam" id="PF04138">
    <property type="entry name" value="GtrA_DPMS_TM"/>
    <property type="match status" value="1"/>
</dbReference>
<feature type="transmembrane region" description="Helical" evidence="7">
    <location>
        <begin position="123"/>
        <end position="146"/>
    </location>
</feature>
<dbReference type="PANTHER" id="PTHR38459:SF1">
    <property type="entry name" value="PROPHAGE BACTOPRENOL-LINKED GLUCOSE TRANSLOCASE HOMOLOG"/>
    <property type="match status" value="1"/>
</dbReference>
<feature type="transmembrane region" description="Helical" evidence="7">
    <location>
        <begin position="58"/>
        <end position="78"/>
    </location>
</feature>
<organism evidence="9 10">
    <name type="scientific">Paraburkholderia kururiensis</name>
    <dbReference type="NCBI Taxonomy" id="984307"/>
    <lineage>
        <taxon>Bacteria</taxon>
        <taxon>Pseudomonadati</taxon>
        <taxon>Pseudomonadota</taxon>
        <taxon>Betaproteobacteria</taxon>
        <taxon>Burkholderiales</taxon>
        <taxon>Burkholderiaceae</taxon>
        <taxon>Paraburkholderia</taxon>
    </lineage>
</organism>
<evidence type="ECO:0000313" key="10">
    <source>
        <dbReference type="Proteomes" id="UP001325479"/>
    </source>
</evidence>